<dbReference type="InterPro" id="IPR051792">
    <property type="entry name" value="GGT_bact"/>
</dbReference>
<keyword evidence="5 9" id="KW-0378">Hydrolase</keyword>
<accession>A0ABS0BX85</accession>
<dbReference type="InterPro" id="IPR043138">
    <property type="entry name" value="GGT_lsub"/>
</dbReference>
<comment type="subunit">
    <text evidence="9">This enzyme consists of two polypeptide chains, which are synthesized in precursor form from a single polypeptide.</text>
</comment>
<evidence type="ECO:0000256" key="6">
    <source>
        <dbReference type="ARBA" id="ARBA00023145"/>
    </source>
</evidence>
<dbReference type="RefSeq" id="WP_185978552.1">
    <property type="nucleotide sequence ID" value="NZ_JACBGI020000017.1"/>
</dbReference>
<gene>
    <name evidence="11" type="primary">ggt</name>
    <name evidence="11" type="ORF">H8792_008650</name>
</gene>
<dbReference type="InterPro" id="IPR043137">
    <property type="entry name" value="GGT_ssub_C"/>
</dbReference>
<keyword evidence="10" id="KW-0732">Signal</keyword>
<dbReference type="PRINTS" id="PR01210">
    <property type="entry name" value="GGTRANSPTASE"/>
</dbReference>
<dbReference type="EC" id="3.4.19.13" evidence="9"/>
<proteinExistence type="inferred from homology"/>
<evidence type="ECO:0000313" key="12">
    <source>
        <dbReference type="Proteomes" id="UP001193680"/>
    </source>
</evidence>
<evidence type="ECO:0000256" key="7">
    <source>
        <dbReference type="ARBA" id="ARBA00023315"/>
    </source>
</evidence>
<dbReference type="NCBIfam" id="TIGR00066">
    <property type="entry name" value="g_glut_trans"/>
    <property type="match status" value="1"/>
</dbReference>
<comment type="similarity">
    <text evidence="3 9">Belongs to the gamma-glutamyltransferase family.</text>
</comment>
<reference evidence="11 12" key="1">
    <citation type="submission" date="2020-06" db="EMBL/GenBank/DDBJ databases">
        <authorList>
            <person name="Scott K."/>
        </authorList>
    </citation>
    <scope>NUCLEOTIDE SEQUENCE [LARGE SCALE GENOMIC DNA]</scope>
    <source>
        <strain evidence="11 12">HH1</strain>
    </source>
</reference>
<name>A0ABS0BX85_9GAMM</name>
<dbReference type="EC" id="2.3.2.2" evidence="9"/>
<evidence type="ECO:0000256" key="5">
    <source>
        <dbReference type="ARBA" id="ARBA00022801"/>
    </source>
</evidence>
<keyword evidence="12" id="KW-1185">Reference proteome</keyword>
<evidence type="ECO:0000256" key="4">
    <source>
        <dbReference type="ARBA" id="ARBA00022679"/>
    </source>
</evidence>
<dbReference type="InterPro" id="IPR000101">
    <property type="entry name" value="GGT_peptidase"/>
</dbReference>
<comment type="PTM">
    <text evidence="9">Cleaved by autocatalysis into a large and a small subunit.</text>
</comment>
<comment type="pathway">
    <text evidence="9">Sulfur metabolism; glutathione metabolism.</text>
</comment>
<feature type="signal peptide" evidence="10">
    <location>
        <begin position="1"/>
        <end position="22"/>
    </location>
</feature>
<organism evidence="11 12">
    <name type="scientific">Thiomicrorhabdus heinhorstiae</name>
    <dbReference type="NCBI Taxonomy" id="2748010"/>
    <lineage>
        <taxon>Bacteria</taxon>
        <taxon>Pseudomonadati</taxon>
        <taxon>Pseudomonadota</taxon>
        <taxon>Gammaproteobacteria</taxon>
        <taxon>Thiotrichales</taxon>
        <taxon>Piscirickettsiaceae</taxon>
        <taxon>Thiomicrorhabdus</taxon>
    </lineage>
</organism>
<dbReference type="PANTHER" id="PTHR43199:SF1">
    <property type="entry name" value="GLUTATHIONE HYDROLASE PROENZYME"/>
    <property type="match status" value="1"/>
</dbReference>
<comment type="catalytic activity">
    <reaction evidence="8 9">
        <text>an N-terminal (5-L-glutamyl)-[peptide] + an alpha-amino acid = 5-L-glutamyl amino acid + an N-terminal L-alpha-aminoacyl-[peptide]</text>
        <dbReference type="Rhea" id="RHEA:23904"/>
        <dbReference type="Rhea" id="RHEA-COMP:9780"/>
        <dbReference type="Rhea" id="RHEA-COMP:9795"/>
        <dbReference type="ChEBI" id="CHEBI:77644"/>
        <dbReference type="ChEBI" id="CHEBI:78597"/>
        <dbReference type="ChEBI" id="CHEBI:78599"/>
        <dbReference type="ChEBI" id="CHEBI:78608"/>
        <dbReference type="EC" id="2.3.2.2"/>
    </reaction>
</comment>
<dbReference type="EMBL" id="JACBGI020000017">
    <property type="protein sequence ID" value="MBF6058408.1"/>
    <property type="molecule type" value="Genomic_DNA"/>
</dbReference>
<dbReference type="PANTHER" id="PTHR43199">
    <property type="entry name" value="GLUTATHIONE HYDROLASE"/>
    <property type="match status" value="1"/>
</dbReference>
<dbReference type="Gene3D" id="3.60.20.40">
    <property type="match status" value="1"/>
</dbReference>
<evidence type="ECO:0000256" key="2">
    <source>
        <dbReference type="ARBA" id="ARBA00001089"/>
    </source>
</evidence>
<keyword evidence="9" id="KW-0317">Glutathione biosynthesis</keyword>
<dbReference type="Proteomes" id="UP001193680">
    <property type="component" value="Unassembled WGS sequence"/>
</dbReference>
<dbReference type="Pfam" id="PF01019">
    <property type="entry name" value="G_glu_transpept"/>
    <property type="match status" value="1"/>
</dbReference>
<dbReference type="SUPFAM" id="SSF56235">
    <property type="entry name" value="N-terminal nucleophile aminohydrolases (Ntn hydrolases)"/>
    <property type="match status" value="1"/>
</dbReference>
<comment type="catalytic activity">
    <reaction evidence="2 9">
        <text>glutathione + H2O = L-cysteinylglycine + L-glutamate</text>
        <dbReference type="Rhea" id="RHEA:28807"/>
        <dbReference type="ChEBI" id="CHEBI:15377"/>
        <dbReference type="ChEBI" id="CHEBI:29985"/>
        <dbReference type="ChEBI" id="CHEBI:57925"/>
        <dbReference type="ChEBI" id="CHEBI:61694"/>
        <dbReference type="EC" id="3.4.19.13"/>
    </reaction>
</comment>
<keyword evidence="4 9" id="KW-0808">Transferase</keyword>
<evidence type="ECO:0000256" key="1">
    <source>
        <dbReference type="ARBA" id="ARBA00001049"/>
    </source>
</evidence>
<keyword evidence="7 9" id="KW-0012">Acyltransferase</keyword>
<keyword evidence="6 9" id="KW-0865">Zymogen</keyword>
<reference evidence="11 12" key="2">
    <citation type="submission" date="2020-11" db="EMBL/GenBank/DDBJ databases">
        <title>Sulfur oxidizing isolate from Hospital Hole Sinkhole.</title>
        <authorList>
            <person name="Scott K.M."/>
        </authorList>
    </citation>
    <scope>NUCLEOTIDE SEQUENCE [LARGE SCALE GENOMIC DNA]</scope>
    <source>
        <strain evidence="11 12">HH1</strain>
    </source>
</reference>
<comment type="caution">
    <text evidence="11">The sequence shown here is derived from an EMBL/GenBank/DDBJ whole genome shotgun (WGS) entry which is preliminary data.</text>
</comment>
<evidence type="ECO:0000256" key="8">
    <source>
        <dbReference type="ARBA" id="ARBA00047417"/>
    </source>
</evidence>
<sequence>MRFYLYALLGGLLSFQLSIVHAGQAALAMPDSYSAEAVEKVLRSGGNAVDAAVAGGFVLAVTYPEAGNLGGGGFMTLFMQEQNRSAAQAYFLDYRETAPGSASRDMYLDGKGEVIPFASLVGAKASGVPGTVMGLWQAHRRFGKLSWKQLLQPAIDLAQNGFIVDPALQEHSLWYQSWVADKSDEELNFDHYFGNLQSGERFRQPELAQTLRRIAESGADDFYRGRTAELIVQSMRARNGLIDSKDLAGYQVKWRQPIRFDWNGYQVISAPPPSSGGIALGQLLQMYSILKPQYLKAQETARRNLQDLVALKTHFFAEMEKRVYADRAEYLGDSDFVAVPVKSLLSSAYLQKRAAEVNLQKISDSEAVKPGLAESPETTHFSIVDSDGNAVSNTYTLNMPFGNGVVIEGGGFLMNDEMDDFSTKPGVANVFGVTGGHANEIVPGKRMLSSMSPTLVLDGERVKAVVGTPGGSSIITSVFQVLVNSLDSAVTKEMDGEMSAQQAVDALRVHHQLWPKDRIDYHPELSPQTEAALKAKGYKLRLNNYLGDVQFLLRKDDEWQAASDYRGRGQAKVFTLPAKVQTEN</sequence>
<evidence type="ECO:0000313" key="11">
    <source>
        <dbReference type="EMBL" id="MBF6058408.1"/>
    </source>
</evidence>
<evidence type="ECO:0000256" key="3">
    <source>
        <dbReference type="ARBA" id="ARBA00009381"/>
    </source>
</evidence>
<evidence type="ECO:0000256" key="9">
    <source>
        <dbReference type="RuleBase" id="RU368036"/>
    </source>
</evidence>
<dbReference type="InterPro" id="IPR055262">
    <property type="entry name" value="GGT_CS"/>
</dbReference>
<protein>
    <recommendedName>
        <fullName evidence="9">Glutathione hydrolase proenzyme</fullName>
        <ecNumber evidence="9">2.3.2.2</ecNumber>
        <ecNumber evidence="9">3.4.19.13</ecNumber>
    </recommendedName>
    <component>
        <recommendedName>
            <fullName evidence="9">Glutathione hydrolase large chain</fullName>
        </recommendedName>
    </component>
    <component>
        <recommendedName>
            <fullName evidence="9">Glutathione hydrolase small chain</fullName>
        </recommendedName>
    </component>
</protein>
<comment type="catalytic activity">
    <reaction evidence="1 9">
        <text>an S-substituted glutathione + H2O = an S-substituted L-cysteinylglycine + L-glutamate</text>
        <dbReference type="Rhea" id="RHEA:59468"/>
        <dbReference type="ChEBI" id="CHEBI:15377"/>
        <dbReference type="ChEBI" id="CHEBI:29985"/>
        <dbReference type="ChEBI" id="CHEBI:90779"/>
        <dbReference type="ChEBI" id="CHEBI:143103"/>
        <dbReference type="EC" id="3.4.19.13"/>
    </reaction>
</comment>
<evidence type="ECO:0000256" key="10">
    <source>
        <dbReference type="SAM" id="SignalP"/>
    </source>
</evidence>
<dbReference type="InterPro" id="IPR029055">
    <property type="entry name" value="Ntn_hydrolases_N"/>
</dbReference>
<dbReference type="PROSITE" id="PS00462">
    <property type="entry name" value="G_GLU_TRANSPEPTIDASE"/>
    <property type="match status" value="1"/>
</dbReference>
<dbReference type="Gene3D" id="1.10.246.130">
    <property type="match status" value="1"/>
</dbReference>
<dbReference type="GO" id="GO:0103068">
    <property type="term" value="F:leukotriene C4 gamma-glutamyl transferase activity"/>
    <property type="evidence" value="ECO:0007669"/>
    <property type="project" value="UniProtKB-EC"/>
</dbReference>
<feature type="chain" id="PRO_5045165551" description="Glutathione hydrolase proenzyme" evidence="10">
    <location>
        <begin position="23"/>
        <end position="584"/>
    </location>
</feature>